<accession>D1B4T9</accession>
<evidence type="ECO:0000313" key="2">
    <source>
        <dbReference type="EMBL" id="ACZ13109.1"/>
    </source>
</evidence>
<dbReference type="HOGENOM" id="CLU_078912_5_0_7"/>
<gene>
    <name evidence="2" type="ordered locus">Sdel_2097</name>
</gene>
<dbReference type="SUPFAM" id="SSF54637">
    <property type="entry name" value="Thioesterase/thiol ester dehydrase-isomerase"/>
    <property type="match status" value="1"/>
</dbReference>
<evidence type="ECO:0000313" key="3">
    <source>
        <dbReference type="Proteomes" id="UP000002222"/>
    </source>
</evidence>
<dbReference type="RefSeq" id="WP_012857854.1">
    <property type="nucleotide sequence ID" value="NC_013512.1"/>
</dbReference>
<reference evidence="2 3" key="2">
    <citation type="journal article" date="2010" name="Stand. Genomic Sci.">
        <title>Complete genome sequence of Sulfurospirillum deleyianum type strain (5175).</title>
        <authorList>
            <person name="Sikorski J."/>
            <person name="Lapidus A."/>
            <person name="Copeland A."/>
            <person name="Glavina Del Rio T."/>
            <person name="Nolan M."/>
            <person name="Lucas S."/>
            <person name="Chen F."/>
            <person name="Tice H."/>
            <person name="Cheng J.F."/>
            <person name="Saunders E."/>
            <person name="Bruce D."/>
            <person name="Goodwin L."/>
            <person name="Pitluck S."/>
            <person name="Ovchinnikova G."/>
            <person name="Pati A."/>
            <person name="Ivanova N."/>
            <person name="Mavromatis K."/>
            <person name="Chen A."/>
            <person name="Palaniappan K."/>
            <person name="Chain P."/>
            <person name="Land M."/>
            <person name="Hauser L."/>
            <person name="Chang Y.J."/>
            <person name="Jeffries C.D."/>
            <person name="Brettin T."/>
            <person name="Detter J.C."/>
            <person name="Han C."/>
            <person name="Rohde M."/>
            <person name="Lang E."/>
            <person name="Spring S."/>
            <person name="Goker M."/>
            <person name="Bristow J."/>
            <person name="Eisen J.A."/>
            <person name="Markowitz V."/>
            <person name="Hugenholtz P."/>
            <person name="Kyrpides N.C."/>
            <person name="Klenk H.P."/>
        </authorList>
    </citation>
    <scope>NUCLEOTIDE SEQUENCE [LARGE SCALE GENOMIC DNA]</scope>
    <source>
        <strain evidence="3">ATCC 51133 / DSM 6946 / 5175</strain>
    </source>
</reference>
<organism evidence="2 3">
    <name type="scientific">Sulfurospirillum deleyianum (strain ATCC 51133 / DSM 6946 / 5175)</name>
    <dbReference type="NCBI Taxonomy" id="525898"/>
    <lineage>
        <taxon>Bacteria</taxon>
        <taxon>Pseudomonadati</taxon>
        <taxon>Campylobacterota</taxon>
        <taxon>Epsilonproteobacteria</taxon>
        <taxon>Campylobacterales</taxon>
        <taxon>Sulfurospirillaceae</taxon>
        <taxon>Sulfurospirillum</taxon>
    </lineage>
</organism>
<feature type="domain" description="ApeI dehydratase-like" evidence="1">
    <location>
        <begin position="27"/>
        <end position="95"/>
    </location>
</feature>
<dbReference type="STRING" id="525898.Sdel_2097"/>
<reference evidence="3" key="1">
    <citation type="submission" date="2009-11" db="EMBL/GenBank/DDBJ databases">
        <title>The complete genome of Sulfurospirillum deleyianum DSM 6946.</title>
        <authorList>
            <consortium name="US DOE Joint Genome Institute (JGI-PGF)"/>
            <person name="Lucas S."/>
            <person name="Copeland A."/>
            <person name="Lapidus A."/>
            <person name="Glavina del Rio T."/>
            <person name="Dalin E."/>
            <person name="Tice H."/>
            <person name="Bruce D."/>
            <person name="Goodwin L."/>
            <person name="Pitluck S."/>
            <person name="Kyrpides N."/>
            <person name="Mavromatis K."/>
            <person name="Ivanova N."/>
            <person name="Ovchinnikova G."/>
            <person name="Munk A.C."/>
            <person name="Lu M."/>
            <person name="Brettin T."/>
            <person name="Detter J.C."/>
            <person name="Han C."/>
            <person name="Tapia R."/>
            <person name="Larimer F."/>
            <person name="Land M."/>
            <person name="Hauser L."/>
            <person name="Markowitz V."/>
            <person name="Cheng J.F."/>
            <person name="Hugenholtz P."/>
            <person name="Woyke T."/>
            <person name="Wu D."/>
            <person name="Aumann P."/>
            <person name="Schneider S."/>
            <person name="Lang E."/>
            <person name="Spring S."/>
            <person name="Klenk H.P."/>
            <person name="Eisen J.A."/>
        </authorList>
    </citation>
    <scope>NUCLEOTIDE SEQUENCE [LARGE SCALE GENOMIC DNA]</scope>
    <source>
        <strain evidence="3">ATCC 51133 / DSM 6946 / 5175</strain>
    </source>
</reference>
<dbReference type="InterPro" id="IPR054545">
    <property type="entry name" value="ApeI-like"/>
</dbReference>
<dbReference type="KEGG" id="sdl:Sdel_2097"/>
<dbReference type="Proteomes" id="UP000002222">
    <property type="component" value="Chromosome"/>
</dbReference>
<name>D1B4T9_SULD5</name>
<keyword evidence="3" id="KW-1185">Reference proteome</keyword>
<dbReference type="OrthoDB" id="9772788at2"/>
<evidence type="ECO:0000259" key="1">
    <source>
        <dbReference type="Pfam" id="PF22818"/>
    </source>
</evidence>
<protein>
    <submittedName>
        <fullName evidence="2">Beta-hydroxyacyl-(Acyl-carrier-protein) dehydratase FabA/FabZ</fullName>
    </submittedName>
</protein>
<proteinExistence type="predicted"/>
<dbReference type="AlphaFoldDB" id="D1B4T9"/>
<dbReference type="Gene3D" id="3.10.129.10">
    <property type="entry name" value="Hotdog Thioesterase"/>
    <property type="match status" value="1"/>
</dbReference>
<dbReference type="InterPro" id="IPR029069">
    <property type="entry name" value="HotDog_dom_sf"/>
</dbReference>
<sequence>MKDNTILTNLYTPITLEPNHISVALSDAHHPIFQAHFPNNPLLPGFVLLDMSAKLLHVKIKRIQKAKFLKPILPESLLHFHSEAKEKRLKIVVKVMEEKVAELIYETA</sequence>
<dbReference type="Pfam" id="PF22818">
    <property type="entry name" value="ApeI-like"/>
    <property type="match status" value="1"/>
</dbReference>
<dbReference type="EMBL" id="CP001816">
    <property type="protein sequence ID" value="ACZ13109.1"/>
    <property type="molecule type" value="Genomic_DNA"/>
</dbReference>
<dbReference type="eggNOG" id="COG0764">
    <property type="taxonomic scope" value="Bacteria"/>
</dbReference>